<sequence length="145" mass="16198">MFFYLASELLANDPWTDFPVLEKVVVGDPKLRSKSSSRGGSVCFHWHRAVRLLVAATRRGERGGFTLFLMGVLRKRCMIRKQDLGYAVRHDALNAKDENAGSLSCQLAKQQSALPFNNNSSISFAHFDLVNDPETGLGIRAETQR</sequence>
<gene>
    <name evidence="1" type="ORF">RHGRI_038201</name>
</gene>
<dbReference type="AlphaFoldDB" id="A0AAV6HUT9"/>
<evidence type="ECO:0000313" key="2">
    <source>
        <dbReference type="Proteomes" id="UP000823749"/>
    </source>
</evidence>
<comment type="caution">
    <text evidence="1">The sequence shown here is derived from an EMBL/GenBank/DDBJ whole genome shotgun (WGS) entry which is preliminary data.</text>
</comment>
<keyword evidence="2" id="KW-1185">Reference proteome</keyword>
<dbReference type="Proteomes" id="UP000823749">
    <property type="component" value="Chromosome 13"/>
</dbReference>
<evidence type="ECO:0000313" key="1">
    <source>
        <dbReference type="EMBL" id="KAG5517740.1"/>
    </source>
</evidence>
<organism evidence="1 2">
    <name type="scientific">Rhododendron griersonianum</name>
    <dbReference type="NCBI Taxonomy" id="479676"/>
    <lineage>
        <taxon>Eukaryota</taxon>
        <taxon>Viridiplantae</taxon>
        <taxon>Streptophyta</taxon>
        <taxon>Embryophyta</taxon>
        <taxon>Tracheophyta</taxon>
        <taxon>Spermatophyta</taxon>
        <taxon>Magnoliopsida</taxon>
        <taxon>eudicotyledons</taxon>
        <taxon>Gunneridae</taxon>
        <taxon>Pentapetalae</taxon>
        <taxon>asterids</taxon>
        <taxon>Ericales</taxon>
        <taxon>Ericaceae</taxon>
        <taxon>Ericoideae</taxon>
        <taxon>Rhodoreae</taxon>
        <taxon>Rhododendron</taxon>
    </lineage>
</organism>
<dbReference type="EMBL" id="JACTNZ010000013">
    <property type="protein sequence ID" value="KAG5517740.1"/>
    <property type="molecule type" value="Genomic_DNA"/>
</dbReference>
<accession>A0AAV6HUT9</accession>
<protein>
    <submittedName>
        <fullName evidence="1">Uncharacterized protein</fullName>
    </submittedName>
</protein>
<proteinExistence type="predicted"/>
<reference evidence="1 2" key="1">
    <citation type="submission" date="2020-08" db="EMBL/GenBank/DDBJ databases">
        <title>Plant Genome Project.</title>
        <authorList>
            <person name="Zhang R.-G."/>
        </authorList>
    </citation>
    <scope>NUCLEOTIDE SEQUENCE [LARGE SCALE GENOMIC DNA]</scope>
    <source>
        <strain evidence="1">WSP0</strain>
        <tissue evidence="1">Leaf</tissue>
    </source>
</reference>
<name>A0AAV6HUT9_9ERIC</name>